<sequence>MRNNPEPDSTVPIDKICDMYVWRNVNTRARLLRYLYLPVGLVLVLFRLSAILLMSLAASAMPSRVKPALYRTLLWILNIRVRCPMSLRQVAAHTDGCVIASNHISVFDHYPVLAMPHATLIVVRTDSLLGKLTGHLLFQCSGARYWKIADKRQLARRLRQWRRSPLGTTLYTTPEATINNGLGLFRFRPEFLVRGLPVVPLAMRLKAPLSLNPNPLHGAGPMKFLRLLSMPWLEFELNFLDRQVPAPGQPDQAFADQVQACIAQQLQIPATQWTREDKYRFRNEQGLRG</sequence>
<keyword evidence="1" id="KW-0808">Transferase</keyword>
<keyword evidence="5 7" id="KW-0472">Membrane</keyword>
<dbReference type="Proteomes" id="UP000326595">
    <property type="component" value="Chromosome"/>
</dbReference>
<keyword evidence="3 7" id="KW-1133">Transmembrane helix</keyword>
<evidence type="ECO:0000256" key="4">
    <source>
        <dbReference type="ARBA" id="ARBA00023098"/>
    </source>
</evidence>
<keyword evidence="4" id="KW-0443">Lipid metabolism</keyword>
<keyword evidence="6" id="KW-0012">Acyltransferase</keyword>
<dbReference type="EMBL" id="CABVHG010000008">
    <property type="protein sequence ID" value="VVM68565.1"/>
    <property type="molecule type" value="Genomic_DNA"/>
</dbReference>
<name>A0A5E6RUJ4_PSEFL</name>
<evidence type="ECO:0000313" key="9">
    <source>
        <dbReference type="EMBL" id="VVM68565.1"/>
    </source>
</evidence>
<dbReference type="GO" id="GO:0016746">
    <property type="term" value="F:acyltransferase activity"/>
    <property type="evidence" value="ECO:0007669"/>
    <property type="project" value="UniProtKB-KW"/>
</dbReference>
<organism evidence="9">
    <name type="scientific">Pseudomonas fluorescens</name>
    <dbReference type="NCBI Taxonomy" id="294"/>
    <lineage>
        <taxon>Bacteria</taxon>
        <taxon>Pseudomonadati</taxon>
        <taxon>Pseudomonadota</taxon>
        <taxon>Gammaproteobacteria</taxon>
        <taxon>Pseudomonadales</taxon>
        <taxon>Pseudomonadaceae</taxon>
        <taxon>Pseudomonas</taxon>
    </lineage>
</organism>
<evidence type="ECO:0000313" key="10">
    <source>
        <dbReference type="Proteomes" id="UP000326595"/>
    </source>
</evidence>
<accession>A0A5E6RUJ4</accession>
<evidence type="ECO:0008006" key="11">
    <source>
        <dbReference type="Google" id="ProtNLM"/>
    </source>
</evidence>
<evidence type="ECO:0000256" key="7">
    <source>
        <dbReference type="SAM" id="Phobius"/>
    </source>
</evidence>
<evidence type="ECO:0000256" key="3">
    <source>
        <dbReference type="ARBA" id="ARBA00022989"/>
    </source>
</evidence>
<protein>
    <recommendedName>
        <fullName evidence="11">Phospholipid/glycerol acyltransferase domain-containing protein</fullName>
    </recommendedName>
</protein>
<dbReference type="PANTHER" id="PTHR23063">
    <property type="entry name" value="PHOSPHOLIPID ACYLTRANSFERASE"/>
    <property type="match status" value="1"/>
</dbReference>
<dbReference type="AlphaFoldDB" id="A0A5E6RUJ4"/>
<dbReference type="SUPFAM" id="SSF69593">
    <property type="entry name" value="Glycerol-3-phosphate (1)-acyltransferase"/>
    <property type="match status" value="1"/>
</dbReference>
<gene>
    <name evidence="9" type="ORF">PS652_01653</name>
    <name evidence="8" type="ORF">PS652_03985</name>
</gene>
<feature type="transmembrane region" description="Helical" evidence="7">
    <location>
        <begin position="34"/>
        <end position="57"/>
    </location>
</feature>
<proteinExistence type="predicted"/>
<evidence type="ECO:0000256" key="1">
    <source>
        <dbReference type="ARBA" id="ARBA00022679"/>
    </source>
</evidence>
<evidence type="ECO:0000256" key="6">
    <source>
        <dbReference type="ARBA" id="ARBA00023315"/>
    </source>
</evidence>
<keyword evidence="2 7" id="KW-0812">Transmembrane</keyword>
<dbReference type="RefSeq" id="WP_052251581.1">
    <property type="nucleotide sequence ID" value="NZ_OZ024668.1"/>
</dbReference>
<reference evidence="9" key="1">
    <citation type="submission" date="2019-09" db="EMBL/GenBank/DDBJ databases">
        <authorList>
            <person name="Chandra G."/>
            <person name="Truman W A."/>
        </authorList>
    </citation>
    <scope>NUCLEOTIDE SEQUENCE [LARGE SCALE GENOMIC DNA]</scope>
    <source>
        <strain evidence="9">PS652</strain>
    </source>
</reference>
<reference evidence="8 10" key="2">
    <citation type="submission" date="2024-03" db="EMBL/GenBank/DDBJ databases">
        <authorList>
            <person name="Alaster D. Moffat"/>
            <person name="Govind Chandra"/>
            <person name="Andrew W. Truman"/>
        </authorList>
    </citation>
    <scope>NUCLEOTIDE SEQUENCE [LARGE SCALE GENOMIC DNA]</scope>
    <source>
        <strain evidence="8">PS652</strain>
    </source>
</reference>
<evidence type="ECO:0000313" key="8">
    <source>
        <dbReference type="EMBL" id="CAK9891132.1"/>
    </source>
</evidence>
<evidence type="ECO:0000256" key="5">
    <source>
        <dbReference type="ARBA" id="ARBA00023136"/>
    </source>
</evidence>
<evidence type="ECO:0000256" key="2">
    <source>
        <dbReference type="ARBA" id="ARBA00022692"/>
    </source>
</evidence>
<dbReference type="GO" id="GO:0006629">
    <property type="term" value="P:lipid metabolic process"/>
    <property type="evidence" value="ECO:0007669"/>
    <property type="project" value="UniProtKB-KW"/>
</dbReference>
<dbReference type="EMBL" id="OZ024668">
    <property type="protein sequence ID" value="CAK9891132.1"/>
    <property type="molecule type" value="Genomic_DNA"/>
</dbReference>
<dbReference type="PANTHER" id="PTHR23063:SF52">
    <property type="entry name" value="LYSOPHOSPHATIDYLCHOLINE ACYLTRANSFERASE"/>
    <property type="match status" value="1"/>
</dbReference>